<proteinExistence type="predicted"/>
<dbReference type="InterPro" id="IPR024057">
    <property type="entry name" value="Nucleoplasmin_core_dom"/>
</dbReference>
<gene>
    <name evidence="2" type="ORF">WA026_003986</name>
</gene>
<comment type="caution">
    <text evidence="2">The sequence shown here is derived from an EMBL/GenBank/DDBJ whole genome shotgun (WGS) entry which is preliminary data.</text>
</comment>
<organism evidence="2 3">
    <name type="scientific">Henosepilachna vigintioctopunctata</name>
    <dbReference type="NCBI Taxonomy" id="420089"/>
    <lineage>
        <taxon>Eukaryota</taxon>
        <taxon>Metazoa</taxon>
        <taxon>Ecdysozoa</taxon>
        <taxon>Arthropoda</taxon>
        <taxon>Hexapoda</taxon>
        <taxon>Insecta</taxon>
        <taxon>Pterygota</taxon>
        <taxon>Neoptera</taxon>
        <taxon>Endopterygota</taxon>
        <taxon>Coleoptera</taxon>
        <taxon>Polyphaga</taxon>
        <taxon>Cucujiformia</taxon>
        <taxon>Coccinelloidea</taxon>
        <taxon>Coccinellidae</taxon>
        <taxon>Epilachninae</taxon>
        <taxon>Epilachnini</taxon>
        <taxon>Henosepilachna</taxon>
    </lineage>
</organism>
<evidence type="ECO:0000313" key="2">
    <source>
        <dbReference type="EMBL" id="KAK9879137.1"/>
    </source>
</evidence>
<reference evidence="2 3" key="1">
    <citation type="submission" date="2023-03" db="EMBL/GenBank/DDBJ databases">
        <title>Genome insight into feeding habits of ladybird beetles.</title>
        <authorList>
            <person name="Li H.-S."/>
            <person name="Huang Y.-H."/>
            <person name="Pang H."/>
        </authorList>
    </citation>
    <scope>NUCLEOTIDE SEQUENCE [LARGE SCALE GENOMIC DNA]</scope>
    <source>
        <strain evidence="2">SYSU_2023b</strain>
        <tissue evidence="2">Whole body</tissue>
    </source>
</reference>
<keyword evidence="3" id="KW-1185">Reference proteome</keyword>
<protein>
    <recommendedName>
        <fullName evidence="1">Nucleoplasmin core domain-containing protein</fullName>
    </recommendedName>
</protein>
<dbReference type="SUPFAM" id="SSF69203">
    <property type="entry name" value="Nucleoplasmin-like core domain"/>
    <property type="match status" value="1"/>
</dbReference>
<evidence type="ECO:0000259" key="1">
    <source>
        <dbReference type="Pfam" id="PF03066"/>
    </source>
</evidence>
<dbReference type="InterPro" id="IPR036824">
    <property type="entry name" value="Nucleoplasmin_core_dom_sf"/>
</dbReference>
<feature type="domain" description="Nucleoplasmin core" evidence="1">
    <location>
        <begin position="3"/>
        <end position="53"/>
    </location>
</feature>
<dbReference type="EMBL" id="JARQZJ010000061">
    <property type="protein sequence ID" value="KAK9879137.1"/>
    <property type="molecule type" value="Genomic_DNA"/>
</dbReference>
<dbReference type="Pfam" id="PF03066">
    <property type="entry name" value="Nucleoplasmin"/>
    <property type="match status" value="1"/>
</dbReference>
<sequence length="158" mass="17333">MTWKGPVIIPVGTLRAAGPNNQMILDLPFPDCPVIFSLGQGNGTVHIIGNHLIGTSIEAFDDMDEVIDEMDEDEEGEEGTEEYEEKMNQKVKKSQQLITQNAKLKFIFVPSGQFSNFRSTEEEKAQHSSSRLCLLSPFNAARSNDGVCAATQRGDADG</sequence>
<evidence type="ECO:0000313" key="3">
    <source>
        <dbReference type="Proteomes" id="UP001431783"/>
    </source>
</evidence>
<name>A0AAW1UG72_9CUCU</name>
<accession>A0AAW1UG72</accession>
<dbReference type="Proteomes" id="UP001431783">
    <property type="component" value="Unassembled WGS sequence"/>
</dbReference>
<dbReference type="AlphaFoldDB" id="A0AAW1UG72"/>
<dbReference type="Gene3D" id="2.60.120.340">
    <property type="entry name" value="Nucleoplasmin core domain"/>
    <property type="match status" value="1"/>
</dbReference>